<organism evidence="1 2">
    <name type="scientific">Marinobacter mobilis</name>
    <dbReference type="NCBI Taxonomy" id="488533"/>
    <lineage>
        <taxon>Bacteria</taxon>
        <taxon>Pseudomonadati</taxon>
        <taxon>Pseudomonadota</taxon>
        <taxon>Gammaproteobacteria</taxon>
        <taxon>Pseudomonadales</taxon>
        <taxon>Marinobacteraceae</taxon>
        <taxon>Marinobacter</taxon>
    </lineage>
</organism>
<dbReference type="RefSeq" id="WP_091811423.1">
    <property type="nucleotide sequence ID" value="NZ_FNNE01000002.1"/>
</dbReference>
<accession>A0A1H2S7A9</accession>
<dbReference type="STRING" id="488533.SAMN04487960_10246"/>
<dbReference type="OrthoDB" id="2936081at2"/>
<proteinExistence type="predicted"/>
<dbReference type="EMBL" id="FNNE01000002">
    <property type="protein sequence ID" value="SDW27521.1"/>
    <property type="molecule type" value="Genomic_DNA"/>
</dbReference>
<reference evidence="1 2" key="1">
    <citation type="submission" date="2016-10" db="EMBL/GenBank/DDBJ databases">
        <authorList>
            <person name="de Groot N.N."/>
        </authorList>
    </citation>
    <scope>NUCLEOTIDE SEQUENCE [LARGE SCALE GENOMIC DNA]</scope>
    <source>
        <strain evidence="1 2">CGMCC 1.7059</strain>
    </source>
</reference>
<evidence type="ECO:0000313" key="1">
    <source>
        <dbReference type="EMBL" id="SDW27521.1"/>
    </source>
</evidence>
<protein>
    <recommendedName>
        <fullName evidence="3">DUF2750 domain-containing protein</fullName>
    </recommendedName>
</protein>
<gene>
    <name evidence="1" type="ORF">SAMN04487960_10246</name>
</gene>
<name>A0A1H2S7A9_9GAMM</name>
<evidence type="ECO:0008006" key="3">
    <source>
        <dbReference type="Google" id="ProtNLM"/>
    </source>
</evidence>
<evidence type="ECO:0000313" key="2">
    <source>
        <dbReference type="Proteomes" id="UP000199675"/>
    </source>
</evidence>
<dbReference type="AlphaFoldDB" id="A0A1H2S7A9"/>
<keyword evidence="2" id="KW-1185">Reference proteome</keyword>
<dbReference type="Proteomes" id="UP000199675">
    <property type="component" value="Unassembled WGS sequence"/>
</dbReference>
<dbReference type="Pfam" id="PF11042">
    <property type="entry name" value="DUF2750"/>
    <property type="match status" value="1"/>
</dbReference>
<dbReference type="InterPro" id="IPR021284">
    <property type="entry name" value="DUF2750"/>
</dbReference>
<sequence length="129" mass="14407">MSDNPLTHVLEMDGEERYDYFLDAVVEERELWILVNADNHFLKIVSEEDRVAYLPVWPGSDFALDYAKGAGDLSPKSISLPDFFKKWVPGLTGDGLGVGVFPGAESELWITEPEELKKDLQEVLSGSGF</sequence>